<dbReference type="InterPro" id="IPR001747">
    <property type="entry name" value="Vitellogenin_N"/>
</dbReference>
<dbReference type="InterPro" id="IPR015816">
    <property type="entry name" value="Vitellinogen_b-sht_N"/>
</dbReference>
<feature type="domain" description="Vitellogenin" evidence="4">
    <location>
        <begin position="24"/>
        <end position="716"/>
    </location>
</feature>
<dbReference type="Pfam" id="PF01347">
    <property type="entry name" value="Vitellogenin_N"/>
    <property type="match status" value="1"/>
</dbReference>
<evidence type="ECO:0000313" key="5">
    <source>
        <dbReference type="EMBL" id="KAB0798276.1"/>
    </source>
</evidence>
<dbReference type="FunCoup" id="A0A5N4ALU7">
    <property type="interactions" value="72"/>
</dbReference>
<reference evidence="5 6" key="1">
    <citation type="journal article" date="2018" name="Elife">
        <title>Firefly genomes illuminate parallel origins of bioluminescence in beetles.</title>
        <authorList>
            <person name="Fallon T.R."/>
            <person name="Lower S.E."/>
            <person name="Chang C.H."/>
            <person name="Bessho-Uehara M."/>
            <person name="Martin G.J."/>
            <person name="Bewick A.J."/>
            <person name="Behringer M."/>
            <person name="Debat H.J."/>
            <person name="Wong I."/>
            <person name="Day J.C."/>
            <person name="Suvorov A."/>
            <person name="Silva C.J."/>
            <person name="Stanger-Hall K.F."/>
            <person name="Hall D.W."/>
            <person name="Schmitz R.J."/>
            <person name="Nelson D.R."/>
            <person name="Lewis S.M."/>
            <person name="Shigenobu S."/>
            <person name="Bybee S.M."/>
            <person name="Larracuente A.M."/>
            <person name="Oba Y."/>
            <person name="Weng J.K."/>
        </authorList>
    </citation>
    <scope>NUCLEOTIDE SEQUENCE [LARGE SCALE GENOMIC DNA]</scope>
    <source>
        <strain evidence="5">1611_PpyrPB1</strain>
        <tissue evidence="5">Whole body</tissue>
    </source>
</reference>
<dbReference type="GO" id="GO:0005319">
    <property type="term" value="F:lipid transporter activity"/>
    <property type="evidence" value="ECO:0007669"/>
    <property type="project" value="InterPro"/>
</dbReference>
<evidence type="ECO:0000259" key="4">
    <source>
        <dbReference type="PROSITE" id="PS51211"/>
    </source>
</evidence>
<dbReference type="SUPFAM" id="SSF48431">
    <property type="entry name" value="Lipovitellin-phosvitin complex, superhelical domain"/>
    <property type="match status" value="1"/>
</dbReference>
<dbReference type="InterPro" id="IPR011030">
    <property type="entry name" value="Lipovitellin_superhlx_dom"/>
</dbReference>
<keyword evidence="1 3" id="KW-0732">Signal</keyword>
<gene>
    <name evidence="5" type="ORF">PPYR_09269</name>
</gene>
<comment type="caution">
    <text evidence="5">The sequence shown here is derived from an EMBL/GenBank/DDBJ whole genome shotgun (WGS) entry which is preliminary data.</text>
</comment>
<feature type="signal peptide" evidence="3">
    <location>
        <begin position="1"/>
        <end position="20"/>
    </location>
</feature>
<dbReference type="InterPro" id="IPR015819">
    <property type="entry name" value="Lipid_transp_b-sht_shell"/>
</dbReference>
<dbReference type="EMBL" id="VVIM01000006">
    <property type="protein sequence ID" value="KAB0798276.1"/>
    <property type="molecule type" value="Genomic_DNA"/>
</dbReference>
<dbReference type="PANTHER" id="PTHR23345">
    <property type="entry name" value="VITELLOGENIN-RELATED"/>
    <property type="match status" value="1"/>
</dbReference>
<evidence type="ECO:0000256" key="2">
    <source>
        <dbReference type="PROSITE-ProRule" id="PRU00557"/>
    </source>
</evidence>
<name>A0A5N4ALU7_PHOPY</name>
<protein>
    <recommendedName>
        <fullName evidence="4">Vitellogenin domain-containing protein</fullName>
    </recommendedName>
</protein>
<evidence type="ECO:0000313" key="6">
    <source>
        <dbReference type="Proteomes" id="UP000327044"/>
    </source>
</evidence>
<dbReference type="PROSITE" id="PS51211">
    <property type="entry name" value="VITELLOGENIN"/>
    <property type="match status" value="1"/>
</dbReference>
<dbReference type="PANTHER" id="PTHR23345:SF33">
    <property type="entry name" value="CROSSVEINLESS D"/>
    <property type="match status" value="1"/>
</dbReference>
<dbReference type="InterPro" id="IPR050733">
    <property type="entry name" value="Vitellogenin/Apolipophorin"/>
</dbReference>
<organism evidence="5 6">
    <name type="scientific">Photinus pyralis</name>
    <name type="common">Common eastern firefly</name>
    <name type="synonym">Lampyris pyralis</name>
    <dbReference type="NCBI Taxonomy" id="7054"/>
    <lineage>
        <taxon>Eukaryota</taxon>
        <taxon>Metazoa</taxon>
        <taxon>Ecdysozoa</taxon>
        <taxon>Arthropoda</taxon>
        <taxon>Hexapoda</taxon>
        <taxon>Insecta</taxon>
        <taxon>Pterygota</taxon>
        <taxon>Neoptera</taxon>
        <taxon>Endopterygota</taxon>
        <taxon>Coleoptera</taxon>
        <taxon>Polyphaga</taxon>
        <taxon>Elateriformia</taxon>
        <taxon>Elateroidea</taxon>
        <taxon>Lampyridae</taxon>
        <taxon>Lampyrinae</taxon>
        <taxon>Photinus</taxon>
    </lineage>
</organism>
<dbReference type="Gene3D" id="1.25.10.20">
    <property type="entry name" value="Vitellinogen, superhelical"/>
    <property type="match status" value="1"/>
</dbReference>
<dbReference type="SMART" id="SM00638">
    <property type="entry name" value="LPD_N"/>
    <property type="match status" value="1"/>
</dbReference>
<evidence type="ECO:0000256" key="3">
    <source>
        <dbReference type="SAM" id="SignalP"/>
    </source>
</evidence>
<comment type="caution">
    <text evidence="2">Lacks conserved residue(s) required for the propagation of feature annotation.</text>
</comment>
<evidence type="ECO:0000256" key="1">
    <source>
        <dbReference type="ARBA" id="ARBA00022729"/>
    </source>
</evidence>
<keyword evidence="6" id="KW-1185">Reference proteome</keyword>
<accession>A0A5N4ALU7</accession>
<dbReference type="OrthoDB" id="5956066at2759"/>
<dbReference type="Gene3D" id="2.30.230.10">
    <property type="entry name" value="Lipovitellin, beta-sheet shell regions, chain A"/>
    <property type="match status" value="1"/>
</dbReference>
<sequence>MVKHKVALCFVLAALSAASAFHDLVPEGKEVVYNYRGSIRAGTKIPKRYASELFVDAKLHLQSDGREVVGQFSDVTYKLYNGERYYGYQDVECTKEIPLPPEVHELLNAFKMTYHGNGQVKSIAMERGQKEYVSNMHRAIGTLLQLDFHKIHHTSEDAPFAFTTSEQNLYGKSLTQYNVRKSDNITIVEKKHDMESTELIYSQHRTNLEHDFCESHFDQPLFHDAQQVYKLGKVGEHVIAKHIQSTGSFRHHNFRGKSDDHYVSVKVDLHLHDIVPVEIVRSCKSEQVDYDMHYRVYDPSNTKFFDLTNGRHVEDCDKQIPEVVEKLRQMGQFLHDPIHEKDASTPAVIATLEYFDTEALEKLYNVLSEKTTEPEVVQRKIFHQLLPQVGTYYSTMLTKKLVMEKKVEDYEALDMLGMLPDFIRLPNEKLMVEMEDLLTCDHENELVRRAAVLCFSSIVRKAYKEHVSTRVHDDKPSTSHAYEHLKYHTDGHSVYNSFSSAFNLLKKKQNYFEKFTKKIFDKLETDDVSTQLLYMQALFNSKLPYITEHIKPYVTGEKCSHVSVRQWALFTAVQVSGGNSDYIFDLLWPVFSNPNEVEHLKIVAYFLLMEAHPTHTRLLNIKEHLIKCRDTELYNFHYTFVKAMSQTTDSCHKVTQLYLRQVFKNMPPPTIQGRSFYNQMDYWNPKFEFGEEISFALSSSRFSRTFRVEFATQTANKRYSTNEYVFRITGLDESILDVVTLSLKSETSLFTVDNLMKVWKSIPDMKDVEVNFEVLTNSRIVHSVYYKGHDVVKVLDFVKYLTCHDEVQNIVQVQFKEQSVLPFPTEMGLPVVHEVFWPSIRRYHLNVKKVVTEAGVTYHIDNRYYMSQRHRYGLTFYNPLGDMWHGIGKFHSYEFQLPVFADVFVNHKQGNMKVSLKWHDKDYKDSIMFKVLASRQVFVKGDDTNQLEISCPKCSKWVSALRAPIEHGQHMKRHYELEFGRQVDITYASDRYDTTLFEEWHKILLRIHEHKNYDHILEYFVLAMKDWMYQILSQPSPVTTNFTMMITPTEDCKDTHTDVSLRHKEIITQEKDQFLPGIKHNFRASATMKRKDKVIRTWDTHYNMELNCGQTFRRTTFTLTRIIPSEKDFQISLDDTKEWTFTGMSGNTTISIENYHDIDQDLIEVSYEGRQLEEQFSDYHTYYDCAPYIGLTHMDFYSRKCLAAHTSLREYIYKIHVTKWHDLAKTLYDEVKRIFKDRYITRQECDITLEGNEAYVALKYPATSETMNAMIITPHDTHYFSGLSTTTTMLAMRPDNTHHSFIHQYMHENLLMKTCVVNVHTIRPGFYDKGHVVPSNLDDKWTLVVGDKETDCQHGVYLNRIGDTKYMTLKAVHGDHSVEICPYGKHFEHFKITVDGKEVESSVDHYTGSWFTFVHREHEHIVALSTQHFHLHMEFIGDSVVIEVPKVDGYQFYGKCFK</sequence>
<dbReference type="SUPFAM" id="SSF56968">
    <property type="entry name" value="Lipovitellin-phosvitin complex, beta-sheet shell regions"/>
    <property type="match status" value="2"/>
</dbReference>
<dbReference type="Proteomes" id="UP000327044">
    <property type="component" value="Unassembled WGS sequence"/>
</dbReference>
<dbReference type="InParanoid" id="A0A5N4ALU7"/>
<feature type="chain" id="PRO_5024346864" description="Vitellogenin domain-containing protein" evidence="3">
    <location>
        <begin position="21"/>
        <end position="1458"/>
    </location>
</feature>
<proteinExistence type="predicted"/>